<accession>E7C598</accession>
<feature type="domain" description="Quinate/shikimate 5-dehydrogenase/glutamyl-tRNA reductase" evidence="9">
    <location>
        <begin position="137"/>
        <end position="187"/>
    </location>
</feature>
<evidence type="ECO:0000256" key="8">
    <source>
        <dbReference type="HAMAP-Rule" id="MF_00222"/>
    </source>
</evidence>
<dbReference type="EMBL" id="GU567992">
    <property type="protein sequence ID" value="ADI22622.1"/>
    <property type="molecule type" value="Genomic_DNA"/>
</dbReference>
<dbReference type="CDD" id="cd01065">
    <property type="entry name" value="NAD_bind_Shikimate_DH"/>
    <property type="match status" value="1"/>
</dbReference>
<feature type="binding site" evidence="8">
    <location>
        <position position="108"/>
    </location>
    <ligand>
        <name>shikimate</name>
        <dbReference type="ChEBI" id="CHEBI:36208"/>
    </ligand>
</feature>
<reference evidence="11" key="1">
    <citation type="submission" date="2010-01" db="EMBL/GenBank/DDBJ databases">
        <title>Genome fragments of uncultured bacteria from the North Pacific subtropical Gyre.</title>
        <authorList>
            <person name="Pham V.D."/>
            <person name="Delong E.F."/>
        </authorList>
    </citation>
    <scope>NUCLEOTIDE SEQUENCE</scope>
</reference>
<keyword evidence="4 8" id="KW-0521">NADP</keyword>
<feature type="binding site" evidence="8">
    <location>
        <position position="282"/>
    </location>
    <ligand>
        <name>shikimate</name>
        <dbReference type="ChEBI" id="CHEBI:36208"/>
    </ligand>
</feature>
<protein>
    <recommendedName>
        <fullName evidence="2 8">Shikimate dehydrogenase (NADP(+))</fullName>
        <shortName evidence="8">SDH</shortName>
        <ecNumber evidence="2 8">1.1.1.25</ecNumber>
    </recommendedName>
</protein>
<dbReference type="InterPro" id="IPR046346">
    <property type="entry name" value="Aminoacid_DH-like_N_sf"/>
</dbReference>
<dbReference type="SUPFAM" id="SSF51735">
    <property type="entry name" value="NAD(P)-binding Rossmann-fold domains"/>
    <property type="match status" value="1"/>
</dbReference>
<evidence type="ECO:0000256" key="2">
    <source>
        <dbReference type="ARBA" id="ARBA00012962"/>
    </source>
</evidence>
<evidence type="ECO:0000256" key="5">
    <source>
        <dbReference type="ARBA" id="ARBA00023002"/>
    </source>
</evidence>
<dbReference type="PANTHER" id="PTHR21089">
    <property type="entry name" value="SHIKIMATE DEHYDROGENASE"/>
    <property type="match status" value="1"/>
</dbReference>
<dbReference type="InterPro" id="IPR022893">
    <property type="entry name" value="Shikimate_DH_fam"/>
</dbReference>
<evidence type="ECO:0000256" key="6">
    <source>
        <dbReference type="ARBA" id="ARBA00023141"/>
    </source>
</evidence>
<dbReference type="EC" id="1.1.1.25" evidence="2 8"/>
<dbReference type="SUPFAM" id="SSF53223">
    <property type="entry name" value="Aminoacid dehydrogenase-like, N-terminal domain"/>
    <property type="match status" value="1"/>
</dbReference>
<dbReference type="InterPro" id="IPR036291">
    <property type="entry name" value="NAD(P)-bd_dom_sf"/>
</dbReference>
<feature type="binding site" evidence="8">
    <location>
        <position position="254"/>
    </location>
    <ligand>
        <name>shikimate</name>
        <dbReference type="ChEBI" id="CHEBI:36208"/>
    </ligand>
</feature>
<dbReference type="InterPro" id="IPR006151">
    <property type="entry name" value="Shikm_DH/Glu-tRNA_Rdtase"/>
</dbReference>
<dbReference type="InterPro" id="IPR011342">
    <property type="entry name" value="Shikimate_DH"/>
</dbReference>
<comment type="catalytic activity">
    <reaction evidence="7 8">
        <text>shikimate + NADP(+) = 3-dehydroshikimate + NADPH + H(+)</text>
        <dbReference type="Rhea" id="RHEA:17737"/>
        <dbReference type="ChEBI" id="CHEBI:15378"/>
        <dbReference type="ChEBI" id="CHEBI:16630"/>
        <dbReference type="ChEBI" id="CHEBI:36208"/>
        <dbReference type="ChEBI" id="CHEBI:57783"/>
        <dbReference type="ChEBI" id="CHEBI:58349"/>
        <dbReference type="EC" id="1.1.1.25"/>
    </reaction>
</comment>
<evidence type="ECO:0000256" key="7">
    <source>
        <dbReference type="ARBA" id="ARBA00049442"/>
    </source>
</evidence>
<evidence type="ECO:0000256" key="1">
    <source>
        <dbReference type="ARBA" id="ARBA00004871"/>
    </source>
</evidence>
<organism evidence="11">
    <name type="scientific">uncultured verrucomicrobium HF0500_18J03</name>
    <dbReference type="NCBI Taxonomy" id="723599"/>
    <lineage>
        <taxon>Bacteria</taxon>
        <taxon>Pseudomonadati</taxon>
        <taxon>Verrucomicrobiota</taxon>
        <taxon>environmental samples</taxon>
    </lineage>
</organism>
<dbReference type="GO" id="GO:0050661">
    <property type="term" value="F:NADP binding"/>
    <property type="evidence" value="ECO:0007669"/>
    <property type="project" value="InterPro"/>
</dbReference>
<dbReference type="Gene3D" id="3.40.50.10860">
    <property type="entry name" value="Leucine Dehydrogenase, chain A, domain 1"/>
    <property type="match status" value="1"/>
</dbReference>
<feature type="binding site" evidence="8">
    <location>
        <begin position="173"/>
        <end position="178"/>
    </location>
    <ligand>
        <name>NADP(+)</name>
        <dbReference type="ChEBI" id="CHEBI:58349"/>
    </ligand>
</feature>
<dbReference type="Pfam" id="PF01488">
    <property type="entry name" value="Shikimate_DH"/>
    <property type="match status" value="1"/>
</dbReference>
<dbReference type="Pfam" id="PF08501">
    <property type="entry name" value="Shikimate_dh_N"/>
    <property type="match status" value="1"/>
</dbReference>
<dbReference type="NCBIfam" id="TIGR00507">
    <property type="entry name" value="aroE"/>
    <property type="match status" value="1"/>
</dbReference>
<keyword evidence="3 8" id="KW-0028">Amino-acid biosynthesis</keyword>
<evidence type="ECO:0000256" key="4">
    <source>
        <dbReference type="ARBA" id="ARBA00022857"/>
    </source>
</evidence>
<dbReference type="GO" id="GO:0008652">
    <property type="term" value="P:amino acid biosynthetic process"/>
    <property type="evidence" value="ECO:0007669"/>
    <property type="project" value="UniProtKB-KW"/>
</dbReference>
<dbReference type="AlphaFoldDB" id="E7C598"/>
<comment type="caution">
    <text evidence="8">Lacks conserved residue(s) required for the propagation of feature annotation.</text>
</comment>
<proteinExistence type="inferred from homology"/>
<dbReference type="GO" id="GO:0019632">
    <property type="term" value="P:shikimate metabolic process"/>
    <property type="evidence" value="ECO:0007669"/>
    <property type="project" value="InterPro"/>
</dbReference>
<dbReference type="GO" id="GO:0009423">
    <property type="term" value="P:chorismate biosynthetic process"/>
    <property type="evidence" value="ECO:0007669"/>
    <property type="project" value="UniProtKB-UniRule"/>
</dbReference>
<dbReference type="UniPathway" id="UPA00053">
    <property type="reaction ID" value="UER00087"/>
</dbReference>
<dbReference type="GO" id="GO:0009073">
    <property type="term" value="P:aromatic amino acid family biosynthetic process"/>
    <property type="evidence" value="ECO:0007669"/>
    <property type="project" value="UniProtKB-KW"/>
</dbReference>
<dbReference type="PANTHER" id="PTHR21089:SF1">
    <property type="entry name" value="BIFUNCTIONAL 3-DEHYDROQUINATE DEHYDRATASE_SHIKIMATE DEHYDROGENASE, CHLOROPLASTIC"/>
    <property type="match status" value="1"/>
</dbReference>
<feature type="binding site" evidence="8">
    <location>
        <position position="252"/>
    </location>
    <ligand>
        <name>NADP(+)</name>
        <dbReference type="ChEBI" id="CHEBI:58349"/>
    </ligand>
</feature>
<dbReference type="InterPro" id="IPR013708">
    <property type="entry name" value="Shikimate_DH-bd_N"/>
</dbReference>
<feature type="active site" description="Proton acceptor" evidence="8">
    <location>
        <position position="87"/>
    </location>
</feature>
<dbReference type="Gene3D" id="3.40.50.720">
    <property type="entry name" value="NAD(P)-binding Rossmann-like Domain"/>
    <property type="match status" value="1"/>
</dbReference>
<dbReference type="GO" id="GO:0004764">
    <property type="term" value="F:shikimate 3-dehydrogenase (NADP+) activity"/>
    <property type="evidence" value="ECO:0007669"/>
    <property type="project" value="UniProtKB-UniRule"/>
</dbReference>
<feature type="domain" description="Shikimate dehydrogenase substrate binding N-terminal" evidence="10">
    <location>
        <begin position="28"/>
        <end position="110"/>
    </location>
</feature>
<keyword evidence="5 8" id="KW-0560">Oxidoreductase</keyword>
<comment type="pathway">
    <text evidence="1 8">Metabolic intermediate biosynthesis; chorismate biosynthesis; chorismate from D-erythrose 4-phosphate and phosphoenolpyruvate: step 4/7.</text>
</comment>
<feature type="binding site" evidence="8">
    <location>
        <position position="275"/>
    </location>
    <ligand>
        <name>NADP(+)</name>
        <dbReference type="ChEBI" id="CHEBI:58349"/>
    </ligand>
</feature>
<feature type="binding site" evidence="8">
    <location>
        <begin position="36"/>
        <end position="38"/>
    </location>
    <ligand>
        <name>shikimate</name>
        <dbReference type="ChEBI" id="CHEBI:36208"/>
    </ligand>
</feature>
<evidence type="ECO:0000259" key="9">
    <source>
        <dbReference type="Pfam" id="PF01488"/>
    </source>
</evidence>
<feature type="binding site" evidence="8">
    <location>
        <position position="83"/>
    </location>
    <ligand>
        <name>shikimate</name>
        <dbReference type="ChEBI" id="CHEBI:36208"/>
    </ligand>
</feature>
<evidence type="ECO:0000259" key="10">
    <source>
        <dbReference type="Pfam" id="PF08501"/>
    </source>
</evidence>
<evidence type="ECO:0000256" key="3">
    <source>
        <dbReference type="ARBA" id="ARBA00022605"/>
    </source>
</evidence>
<sequence>MKDVYTLDDLVSRSRLDEGAEQPARLAVLGSPVAHSLSPQLHQAALDETGTGGRYIRLEVPAGEVAGTLDRLQELEFIGANITVPHKFEALSAADEVDGAAAMLGAVNTILFERGRKLAFNTDGPGFVRAIHEEFLVDVKDLRIMVVGAGGGAGQAIAAQCAREGCERLVLVNRTVEKAEELALRLSPCFESERLEGPGERLQVFPPDSPQLVPESHHIDLIVNTTSVGLKRTDPSPLPPACLQPHHLVFDTIYNPPQTRLLGEASQVGARSANGLSLLLYQGVLSFELWFPGQHPLTTMHSALQAALGHP</sequence>
<comment type="function">
    <text evidence="8">Involved in the biosynthesis of the chorismate, which leads to the biosynthesis of aromatic amino acids. Catalyzes the reversible NADPH linked reduction of 3-dehydroshikimate (DHSA) to yield shikimate (SA).</text>
</comment>
<dbReference type="HAMAP" id="MF_00222">
    <property type="entry name" value="Shikimate_DH_AroE"/>
    <property type="match status" value="1"/>
</dbReference>
<keyword evidence="6 8" id="KW-0057">Aromatic amino acid biosynthesis</keyword>
<name>E7C598_9BACT</name>
<gene>
    <name evidence="8" type="primary">aroE</name>
</gene>
<feature type="binding site" evidence="8">
    <location>
        <position position="123"/>
    </location>
    <ligand>
        <name>shikimate</name>
        <dbReference type="ChEBI" id="CHEBI:36208"/>
    </ligand>
</feature>
<comment type="similarity">
    <text evidence="8">Belongs to the shikimate dehydrogenase family.</text>
</comment>
<comment type="subunit">
    <text evidence="8">Homodimer.</text>
</comment>
<evidence type="ECO:0000313" key="11">
    <source>
        <dbReference type="EMBL" id="ADI22622.1"/>
    </source>
</evidence>